<dbReference type="EMBL" id="MCFL01000017">
    <property type="protein sequence ID" value="ORZ36348.1"/>
    <property type="molecule type" value="Genomic_DNA"/>
</dbReference>
<evidence type="ECO:0000256" key="1">
    <source>
        <dbReference type="ARBA" id="ARBA00000707"/>
    </source>
</evidence>
<feature type="region of interest" description="Disordered" evidence="8">
    <location>
        <begin position="349"/>
        <end position="388"/>
    </location>
</feature>
<feature type="region of interest" description="Disordered" evidence="8">
    <location>
        <begin position="208"/>
        <end position="259"/>
    </location>
</feature>
<dbReference type="GO" id="GO:0005829">
    <property type="term" value="C:cytosol"/>
    <property type="evidence" value="ECO:0007669"/>
    <property type="project" value="TreeGrafter"/>
</dbReference>
<keyword evidence="4" id="KW-0645">Protease</keyword>
<dbReference type="InterPro" id="IPR008974">
    <property type="entry name" value="TRAF-like"/>
</dbReference>
<evidence type="ECO:0000259" key="9">
    <source>
        <dbReference type="PROSITE" id="PS50144"/>
    </source>
</evidence>
<keyword evidence="5" id="KW-0833">Ubl conjugation pathway</keyword>
<feature type="domain" description="USP" evidence="10">
    <location>
        <begin position="314"/>
        <end position="680"/>
    </location>
</feature>
<evidence type="ECO:0000256" key="3">
    <source>
        <dbReference type="ARBA" id="ARBA00012759"/>
    </source>
</evidence>
<dbReference type="SMART" id="SM00061">
    <property type="entry name" value="MATH"/>
    <property type="match status" value="1"/>
</dbReference>
<evidence type="ECO:0000259" key="10">
    <source>
        <dbReference type="PROSITE" id="PS50235"/>
    </source>
</evidence>
<dbReference type="PROSITE" id="PS00973">
    <property type="entry name" value="USP_2"/>
    <property type="match status" value="1"/>
</dbReference>
<dbReference type="SUPFAM" id="SSF54001">
    <property type="entry name" value="Cysteine proteinases"/>
    <property type="match status" value="1"/>
</dbReference>
<dbReference type="GO" id="GO:0004843">
    <property type="term" value="F:cysteine-type deubiquitinase activity"/>
    <property type="evidence" value="ECO:0007669"/>
    <property type="project" value="UniProtKB-EC"/>
</dbReference>
<dbReference type="InterPro" id="IPR029346">
    <property type="entry name" value="USP_C"/>
</dbReference>
<evidence type="ECO:0000313" key="12">
    <source>
        <dbReference type="Proteomes" id="UP000193411"/>
    </source>
</evidence>
<feature type="compositionally biased region" description="Pro residues" evidence="8">
    <location>
        <begin position="1"/>
        <end position="10"/>
    </location>
</feature>
<dbReference type="Pfam" id="PF22486">
    <property type="entry name" value="MATH_2"/>
    <property type="match status" value="1"/>
</dbReference>
<dbReference type="InterPro" id="IPR018200">
    <property type="entry name" value="USP_CS"/>
</dbReference>
<dbReference type="InterPro" id="IPR002083">
    <property type="entry name" value="MATH/TRAF_dom"/>
</dbReference>
<evidence type="ECO:0000256" key="5">
    <source>
        <dbReference type="ARBA" id="ARBA00022786"/>
    </source>
</evidence>
<dbReference type="STRING" id="765915.A0A1Y2HP22"/>
<dbReference type="InterPro" id="IPR028889">
    <property type="entry name" value="USP"/>
</dbReference>
<sequence>MAGITPPSPQGSPGKTPTPADLPSYEEATTVQNQQQMALVPVAATNPQERVRTATQDSIASTGSDADVQAIPTTASAKIARLFQDHGRDFTAEDQAEIRWTIDSLADLRTQDKVLSPPVKCFGREWRILLFPNGNGRSMSMSMYLQLDWPDKKDDEAVPADFVLGIVNPEDESISHFQYSSHRFGEVEMDWGFSAFLPLQELPKFCQRTPVPTTTSSQDTAATTSPTDAAATTPPPTNATATTDPASPPTTTLPTTADVITPRTSSATATPIAAQHGFAQKTTLVAHVRALYDETGVLFHSFKDYNSKRVTGYVGLKNQGATCYMNSILQSLFCTNYFRKAVYQIPPPSTSATAVGGSEAGSTTDMLSNSQPGSALESSSSASNGNPQRSVTRALQRLFYFMQTASDAVETNELTKSFGWNTVDAFAQHDVQEFLRVLSDNLEEKMKGTPADGMIQWLFVGKMKSYIKCVNVEYESARVEDFYDVQLNVKGMKSVTDSFHDYIQVEMLEGDNKYMAEGHGLQDAKKGVVFTQFPPVLHLQLKRFEYDFMRDAMVKINDRYEFPLELDLDEFLMPEAGAAAADPAVPIKQKYHLHGVLVHSGSVDAGHYCAFIRPSRANKWFKFDDDKVVPVTVKEVTEDNYGGEYPARPGARGPGAMGPMSRTMIHKRFTNAYMLVYIREADYDKVLCDVTEDDVPRVIRDQLEQERLEREAKERELREREFMLTVRIIDDATIKAHGEFDLWNFSPSSTEWQKRLDKNETKWSDVHAMYAREHLGGKPLDQVRFWLLTNRENKSLRPDSENLLSPEDGELSLKELRARNANSGSPYELLVYCEVPTIPWGGVDGTQLFPPSGPALAKAGLKAGTALLFVKVFDVATQTMRIVGHMHVDRNAVIKDSLPTVCTLAGLPVGTKLRVFEEVHQTMQQPMNVKSTWKAEEVVDGDIIAVQVDTPAAEAGLGETPAAAVPTSPKTSNHHLSATDATSPVTTVPVAGHLRTVLDYYEFLINRMDVVFKPKPPGRDNHSVASPVSVTAPTLPPELRLTLSKKMTYDEVSARVARELGLDDPFKVRFTSTYYNDVPKAVLRRVPNMLLADMVGTLPMTGFYRNQQQQTMAAGAPPAGTLLYEILPMSLVEMEQKRQLKVTCVLPAKHDEHLDVMIAKTATMKQLAQHVAEKLAGSIGGASINPDAVRINEVMGSRLHREFDGKEPLSMLPEYVQLVAQIMPSVAAGASVVHHMPVVHMNKLPTQLHGTPFRFPVVKGEKVAAMRARLQQYLGWSDKEMGKVTPLKVVAVGAMEEVRELADDECVADLIVVKPAVPIVSVPIVDPAAAEDQKADENAQEKQSPKPKPSPVGASDDKPLIHTHLLLALDHPVRRPSRFVSGLERAVKIFN</sequence>
<dbReference type="EC" id="3.4.19.12" evidence="3"/>
<accession>A0A1Y2HP22</accession>
<dbReference type="Gene3D" id="3.90.70.10">
    <property type="entry name" value="Cysteine proteinases"/>
    <property type="match status" value="1"/>
</dbReference>
<feature type="compositionally biased region" description="Low complexity" evidence="8">
    <location>
        <begin position="212"/>
        <end position="258"/>
    </location>
</feature>
<keyword evidence="12" id="KW-1185">Reference proteome</keyword>
<dbReference type="GO" id="GO:0031647">
    <property type="term" value="P:regulation of protein stability"/>
    <property type="evidence" value="ECO:0007669"/>
    <property type="project" value="TreeGrafter"/>
</dbReference>
<dbReference type="PANTHER" id="PTHR24006:SF644">
    <property type="entry name" value="UBIQUITIN CARBOXYL-TERMINAL HYDROLASE 7"/>
    <property type="match status" value="1"/>
</dbReference>
<feature type="domain" description="MATH" evidence="9">
    <location>
        <begin position="95"/>
        <end position="217"/>
    </location>
</feature>
<dbReference type="Gene3D" id="3.10.20.90">
    <property type="entry name" value="Phosphatidylinositol 3-kinase Catalytic Subunit, Chain A, domain 1"/>
    <property type="match status" value="2"/>
</dbReference>
<feature type="region of interest" description="Disordered" evidence="8">
    <location>
        <begin position="957"/>
        <end position="980"/>
    </location>
</feature>
<dbReference type="PROSITE" id="PS00972">
    <property type="entry name" value="USP_1"/>
    <property type="match status" value="1"/>
</dbReference>
<feature type="compositionally biased region" description="Polar residues" evidence="8">
    <location>
        <begin position="360"/>
        <end position="369"/>
    </location>
</feature>
<dbReference type="InterPro" id="IPR001394">
    <property type="entry name" value="Peptidase_C19_UCH"/>
</dbReference>
<comment type="caution">
    <text evidence="11">The sequence shown here is derived from an EMBL/GenBank/DDBJ whole genome shotgun (WGS) entry which is preliminary data.</text>
</comment>
<dbReference type="CDD" id="cd02659">
    <property type="entry name" value="peptidase_C19C"/>
    <property type="match status" value="1"/>
</dbReference>
<evidence type="ECO:0000256" key="4">
    <source>
        <dbReference type="ARBA" id="ARBA00022670"/>
    </source>
</evidence>
<dbReference type="GO" id="GO:0005634">
    <property type="term" value="C:nucleus"/>
    <property type="evidence" value="ECO:0007669"/>
    <property type="project" value="TreeGrafter"/>
</dbReference>
<evidence type="ECO:0000313" key="11">
    <source>
        <dbReference type="EMBL" id="ORZ36348.1"/>
    </source>
</evidence>
<dbReference type="Pfam" id="PF12436">
    <property type="entry name" value="USP7_ICP0_bdg"/>
    <property type="match status" value="1"/>
</dbReference>
<reference evidence="11 12" key="1">
    <citation type="submission" date="2016-07" db="EMBL/GenBank/DDBJ databases">
        <title>Pervasive Adenine N6-methylation of Active Genes in Fungi.</title>
        <authorList>
            <consortium name="DOE Joint Genome Institute"/>
            <person name="Mondo S.J."/>
            <person name="Dannebaum R.O."/>
            <person name="Kuo R.C."/>
            <person name="Labutti K."/>
            <person name="Haridas S."/>
            <person name="Kuo A."/>
            <person name="Salamov A."/>
            <person name="Ahrendt S.R."/>
            <person name="Lipzen A."/>
            <person name="Sullivan W."/>
            <person name="Andreopoulos W.B."/>
            <person name="Clum A."/>
            <person name="Lindquist E."/>
            <person name="Daum C."/>
            <person name="Ramamoorthy G.K."/>
            <person name="Gryganskyi A."/>
            <person name="Culley D."/>
            <person name="Magnuson J.K."/>
            <person name="James T.Y."/>
            <person name="O'Malley M.A."/>
            <person name="Stajich J.E."/>
            <person name="Spatafora J.W."/>
            <person name="Visel A."/>
            <person name="Grigoriev I.V."/>
        </authorList>
    </citation>
    <scope>NUCLEOTIDE SEQUENCE [LARGE SCALE GENOMIC DNA]</scope>
    <source>
        <strain evidence="11 12">PL171</strain>
    </source>
</reference>
<dbReference type="InterPro" id="IPR050164">
    <property type="entry name" value="Peptidase_C19"/>
</dbReference>
<proteinExistence type="inferred from homology"/>
<protein>
    <recommendedName>
        <fullName evidence="3">ubiquitinyl hydrolase 1</fullName>
        <ecNumber evidence="3">3.4.19.12</ecNumber>
    </recommendedName>
</protein>
<feature type="compositionally biased region" description="Polar residues" evidence="8">
    <location>
        <begin position="968"/>
        <end position="980"/>
    </location>
</feature>
<dbReference type="Pfam" id="PF14533">
    <property type="entry name" value="USP7_C2"/>
    <property type="match status" value="1"/>
</dbReference>
<dbReference type="Pfam" id="PF00443">
    <property type="entry name" value="UCH"/>
    <property type="match status" value="1"/>
</dbReference>
<dbReference type="InterPro" id="IPR024729">
    <property type="entry name" value="USP7_ICP0-binding_dom"/>
</dbReference>
<dbReference type="GO" id="GO:0016579">
    <property type="term" value="P:protein deubiquitination"/>
    <property type="evidence" value="ECO:0007669"/>
    <property type="project" value="InterPro"/>
</dbReference>
<dbReference type="InterPro" id="IPR038765">
    <property type="entry name" value="Papain-like_cys_pep_sf"/>
</dbReference>
<dbReference type="GO" id="GO:0006508">
    <property type="term" value="P:proteolysis"/>
    <property type="evidence" value="ECO:0007669"/>
    <property type="project" value="UniProtKB-KW"/>
</dbReference>
<dbReference type="OrthoDB" id="289038at2759"/>
<name>A0A1Y2HP22_9FUNG</name>
<dbReference type="PANTHER" id="PTHR24006">
    <property type="entry name" value="UBIQUITIN CARBOXYL-TERMINAL HYDROLASE"/>
    <property type="match status" value="1"/>
</dbReference>
<dbReference type="Proteomes" id="UP000193411">
    <property type="component" value="Unassembled WGS sequence"/>
</dbReference>
<feature type="region of interest" description="Disordered" evidence="8">
    <location>
        <begin position="1"/>
        <end position="32"/>
    </location>
</feature>
<feature type="region of interest" description="Disordered" evidence="8">
    <location>
        <begin position="1330"/>
        <end position="1357"/>
    </location>
</feature>
<dbReference type="PROSITE" id="PS50144">
    <property type="entry name" value="MATH"/>
    <property type="match status" value="1"/>
</dbReference>
<evidence type="ECO:0000256" key="8">
    <source>
        <dbReference type="SAM" id="MobiDB-lite"/>
    </source>
</evidence>
<dbReference type="Gene3D" id="2.60.210.10">
    <property type="entry name" value="Apoptosis, Tumor Necrosis Factor Receptor Associated Protein 2, Chain A"/>
    <property type="match status" value="1"/>
</dbReference>
<gene>
    <name evidence="11" type="ORF">BCR44DRAFT_51570</name>
</gene>
<evidence type="ECO:0000256" key="7">
    <source>
        <dbReference type="ARBA" id="ARBA00022807"/>
    </source>
</evidence>
<feature type="compositionally biased region" description="Low complexity" evidence="8">
    <location>
        <begin position="370"/>
        <end position="388"/>
    </location>
</feature>
<keyword evidence="7" id="KW-0788">Thiol protease</keyword>
<evidence type="ECO:0000256" key="2">
    <source>
        <dbReference type="ARBA" id="ARBA00009085"/>
    </source>
</evidence>
<keyword evidence="6" id="KW-0378">Hydrolase</keyword>
<organism evidence="11 12">
    <name type="scientific">Catenaria anguillulae PL171</name>
    <dbReference type="NCBI Taxonomy" id="765915"/>
    <lineage>
        <taxon>Eukaryota</taxon>
        <taxon>Fungi</taxon>
        <taxon>Fungi incertae sedis</taxon>
        <taxon>Blastocladiomycota</taxon>
        <taxon>Blastocladiomycetes</taxon>
        <taxon>Blastocladiales</taxon>
        <taxon>Catenariaceae</taxon>
        <taxon>Catenaria</taxon>
    </lineage>
</organism>
<evidence type="ECO:0000256" key="6">
    <source>
        <dbReference type="ARBA" id="ARBA00022801"/>
    </source>
</evidence>
<comment type="similarity">
    <text evidence="2">Belongs to the peptidase C19 family.</text>
</comment>
<feature type="compositionally biased region" description="Basic and acidic residues" evidence="8">
    <location>
        <begin position="1331"/>
        <end position="1344"/>
    </location>
</feature>
<dbReference type="PROSITE" id="PS50235">
    <property type="entry name" value="USP_3"/>
    <property type="match status" value="1"/>
</dbReference>
<dbReference type="SUPFAM" id="SSF49599">
    <property type="entry name" value="TRAF domain-like"/>
    <property type="match status" value="1"/>
</dbReference>
<comment type="catalytic activity">
    <reaction evidence="1">
        <text>Thiol-dependent hydrolysis of ester, thioester, amide, peptide and isopeptide bonds formed by the C-terminal Gly of ubiquitin (a 76-residue protein attached to proteins as an intracellular targeting signal).</text>
        <dbReference type="EC" id="3.4.19.12"/>
    </reaction>
</comment>